<keyword evidence="9" id="KW-0812">Transmembrane</keyword>
<keyword evidence="3" id="KW-0349">Heme</keyword>
<evidence type="ECO:0000256" key="7">
    <source>
        <dbReference type="ARBA" id="ARBA00023033"/>
    </source>
</evidence>
<evidence type="ECO:0000256" key="8">
    <source>
        <dbReference type="SAM" id="MobiDB-lite"/>
    </source>
</evidence>
<dbReference type="Proteomes" id="UP001465668">
    <property type="component" value="Unassembled WGS sequence"/>
</dbReference>
<gene>
    <name evidence="11" type="ORF">SCAR479_05962</name>
</gene>
<feature type="region of interest" description="Disordered" evidence="8">
    <location>
        <begin position="196"/>
        <end position="279"/>
    </location>
</feature>
<evidence type="ECO:0000313" key="11">
    <source>
        <dbReference type="EMBL" id="KAK9777233.1"/>
    </source>
</evidence>
<dbReference type="InterPro" id="IPR036396">
    <property type="entry name" value="Cyt_P450_sf"/>
</dbReference>
<keyword evidence="6" id="KW-0408">Iron</keyword>
<dbReference type="Pfam" id="PF10058">
    <property type="entry name" value="Zn_ribbon_10"/>
    <property type="match status" value="1"/>
</dbReference>
<dbReference type="InterPro" id="IPR050121">
    <property type="entry name" value="Cytochrome_P450_monoxygenase"/>
</dbReference>
<comment type="caution">
    <text evidence="11">The sequence shown here is derived from an EMBL/GenBank/DDBJ whole genome shotgun (WGS) entry which is preliminary data.</text>
</comment>
<evidence type="ECO:0000313" key="12">
    <source>
        <dbReference type="Proteomes" id="UP001465668"/>
    </source>
</evidence>
<dbReference type="Gene3D" id="1.10.630.10">
    <property type="entry name" value="Cytochrome P450"/>
    <property type="match status" value="1"/>
</dbReference>
<name>A0ABR2XTU6_9PEZI</name>
<dbReference type="InterPro" id="IPR002401">
    <property type="entry name" value="Cyt_P450_E_grp-I"/>
</dbReference>
<evidence type="ECO:0000256" key="2">
    <source>
        <dbReference type="ARBA" id="ARBA00010617"/>
    </source>
</evidence>
<feature type="compositionally biased region" description="Basic and acidic residues" evidence="8">
    <location>
        <begin position="403"/>
        <end position="415"/>
    </location>
</feature>
<keyword evidence="5" id="KW-0560">Oxidoreductase</keyword>
<keyword evidence="9" id="KW-1133">Transmembrane helix</keyword>
<sequence>MKRRASLPLCSKFSNARGEDTKEILPVAADSQARFKLDACLRFLKSTVCRLNAHQPQAKVKSHKGPGDDSSPASFEKSLSTLSKKIAATQLQLDQQYNASRRVKFLGTLYLSIAYLIYAIVLVLVVGRKNLGPWDWSGLAGGPVLIYVVRTLVNAYFSFRVDKLEAKLKHLQSERAKTVQKLKEATKYDTTLELLEKYGGEKPKPKRTKSSQHGDEGNEASQKSAHGKKGGRQSIGTGGRINIQPPPTANIQKPSAPGTPQNQHRQEPSAPPTQSPSVHHDLTAEFAPNAEDLPPSSHQYEFNTGPPRWYDRVLDLMMGEDETAPKNRIVLICQNCRLVNGQAPPGAKSLSDVGQWKCMGCGTMNGEMDEGKKIMQEVLGQGQAEFAPEIDEESTEVSGDESNVDKSDAESEKATKTVRSYSRNQVALQEIILLFPPLLRNKLSVLALLRDKSSPGVVQQSVPESKWWFRPNGKLLLLTSPSYSSDGQYGSVVRIAPNELSFTDPAAWKDIYGRKHSRDELPFDPMFYGIGHNKKNSPSSILGAEKTEHDTIRKALAPAFSPTALRAQESIIGGYADLLIDRLRSQSNQGKHAVDMTAWLTFFTFDVLGALAFNSDFGCLKGSDYHPWVRLILGNLKNMATMQILRKFGLLEGFMWVAQKFQVGLEARRIHHELIQGKVRQRLEMHEGLKDEGKSDFLGGMIELGLPFEKLCQNASLFVIAGSETTATLLCGALYLLTTHPSALKRLEEEVRSRFQDESEITLSSVNGLDYMLACLDESLRCYPPVPITAPRVAPAGGAVIAGHAVPENTVVGVWHWVTYHSPELFVEPDEFIPERFEGKDPKFANDRLDAVQPFIVGPRDCIGRNLAYAEMRLVLAKLIWNFDLRLAEDSKKWLQGQKSHLLWDKPPLNVYLAPFVK</sequence>
<keyword evidence="9" id="KW-0472">Membrane</keyword>
<accession>A0ABR2XTU6</accession>
<dbReference type="PANTHER" id="PTHR24305:SF230">
    <property type="entry name" value="P450, PUTATIVE (EUROFUNG)-RELATED"/>
    <property type="match status" value="1"/>
</dbReference>
<feature type="transmembrane region" description="Helical" evidence="9">
    <location>
        <begin position="105"/>
        <end position="127"/>
    </location>
</feature>
<dbReference type="PANTHER" id="PTHR24305">
    <property type="entry name" value="CYTOCHROME P450"/>
    <property type="match status" value="1"/>
</dbReference>
<evidence type="ECO:0000256" key="9">
    <source>
        <dbReference type="SAM" id="Phobius"/>
    </source>
</evidence>
<dbReference type="PRINTS" id="PR00463">
    <property type="entry name" value="EP450I"/>
</dbReference>
<keyword evidence="4" id="KW-0479">Metal-binding</keyword>
<dbReference type="PRINTS" id="PR00385">
    <property type="entry name" value="P450"/>
</dbReference>
<feature type="compositionally biased region" description="Acidic residues" evidence="8">
    <location>
        <begin position="388"/>
        <end position="399"/>
    </location>
</feature>
<proteinExistence type="inferred from homology"/>
<feature type="domain" description="Lunapark zinc ribbon" evidence="10">
    <location>
        <begin position="309"/>
        <end position="365"/>
    </location>
</feature>
<dbReference type="InterPro" id="IPR019273">
    <property type="entry name" value="Lunapark_Znf"/>
</dbReference>
<evidence type="ECO:0000259" key="10">
    <source>
        <dbReference type="Pfam" id="PF10058"/>
    </source>
</evidence>
<keyword evidence="12" id="KW-1185">Reference proteome</keyword>
<dbReference type="InterPro" id="IPR001128">
    <property type="entry name" value="Cyt_P450"/>
</dbReference>
<reference evidence="11 12" key="1">
    <citation type="submission" date="2024-02" db="EMBL/GenBank/DDBJ databases">
        <title>First draft genome assembly of two strains of Seiridium cardinale.</title>
        <authorList>
            <person name="Emiliani G."/>
            <person name="Scali E."/>
        </authorList>
    </citation>
    <scope>NUCLEOTIDE SEQUENCE [LARGE SCALE GENOMIC DNA]</scope>
    <source>
        <strain evidence="11 12">BM-138-000479</strain>
    </source>
</reference>
<evidence type="ECO:0000256" key="5">
    <source>
        <dbReference type="ARBA" id="ARBA00023002"/>
    </source>
</evidence>
<dbReference type="Pfam" id="PF00067">
    <property type="entry name" value="p450"/>
    <property type="match status" value="1"/>
</dbReference>
<evidence type="ECO:0000256" key="6">
    <source>
        <dbReference type="ARBA" id="ARBA00023004"/>
    </source>
</evidence>
<feature type="compositionally biased region" description="Polar residues" evidence="8">
    <location>
        <begin position="249"/>
        <end position="263"/>
    </location>
</feature>
<dbReference type="CDD" id="cd11058">
    <property type="entry name" value="CYP60B-like"/>
    <property type="match status" value="1"/>
</dbReference>
<dbReference type="EMBL" id="JARVKM010000022">
    <property type="protein sequence ID" value="KAK9777233.1"/>
    <property type="molecule type" value="Genomic_DNA"/>
</dbReference>
<comment type="similarity">
    <text evidence="2">Belongs to the cytochrome P450 family.</text>
</comment>
<protein>
    <recommendedName>
        <fullName evidence="10">Lunapark zinc ribbon domain-containing protein</fullName>
    </recommendedName>
</protein>
<organism evidence="11 12">
    <name type="scientific">Seiridium cardinale</name>
    <dbReference type="NCBI Taxonomy" id="138064"/>
    <lineage>
        <taxon>Eukaryota</taxon>
        <taxon>Fungi</taxon>
        <taxon>Dikarya</taxon>
        <taxon>Ascomycota</taxon>
        <taxon>Pezizomycotina</taxon>
        <taxon>Sordariomycetes</taxon>
        <taxon>Xylariomycetidae</taxon>
        <taxon>Amphisphaeriales</taxon>
        <taxon>Sporocadaceae</taxon>
        <taxon>Seiridium</taxon>
    </lineage>
</organism>
<dbReference type="SUPFAM" id="SSF48264">
    <property type="entry name" value="Cytochrome P450"/>
    <property type="match status" value="1"/>
</dbReference>
<evidence type="ECO:0000256" key="3">
    <source>
        <dbReference type="ARBA" id="ARBA00022617"/>
    </source>
</evidence>
<comment type="cofactor">
    <cofactor evidence="1">
        <name>heme</name>
        <dbReference type="ChEBI" id="CHEBI:30413"/>
    </cofactor>
</comment>
<feature type="region of interest" description="Disordered" evidence="8">
    <location>
        <begin position="387"/>
        <end position="416"/>
    </location>
</feature>
<evidence type="ECO:0000256" key="1">
    <source>
        <dbReference type="ARBA" id="ARBA00001971"/>
    </source>
</evidence>
<keyword evidence="7" id="KW-0503">Monooxygenase</keyword>
<evidence type="ECO:0000256" key="4">
    <source>
        <dbReference type="ARBA" id="ARBA00022723"/>
    </source>
</evidence>